<protein>
    <submittedName>
        <fullName evidence="2">Uncharacterized protein</fullName>
    </submittedName>
</protein>
<accession>A0A6L2MN79</accession>
<name>A0A6L2MN79_TANCI</name>
<gene>
    <name evidence="2" type="ORF">Tci_047444</name>
</gene>
<sequence length="150" mass="17392">MDEIGRKRSKSVENGRSRSKCVENGGNQSKTVEIGRKWLMVTWIVVAEFSDRQTWPPNLVASFSDRHRMRLSVFYIAVGCDCRIWSKLLVEGQADMRRKLKRSKTYQILSNAIRSQTVTSNVQDKRHFMDEKNAELQKQNCSCAILFMSK</sequence>
<comment type="caution">
    <text evidence="2">The sequence shown here is derived from an EMBL/GenBank/DDBJ whole genome shotgun (WGS) entry which is preliminary data.</text>
</comment>
<evidence type="ECO:0000256" key="1">
    <source>
        <dbReference type="SAM" id="MobiDB-lite"/>
    </source>
</evidence>
<proteinExistence type="predicted"/>
<organism evidence="2">
    <name type="scientific">Tanacetum cinerariifolium</name>
    <name type="common">Dalmatian daisy</name>
    <name type="synonym">Chrysanthemum cinerariifolium</name>
    <dbReference type="NCBI Taxonomy" id="118510"/>
    <lineage>
        <taxon>Eukaryota</taxon>
        <taxon>Viridiplantae</taxon>
        <taxon>Streptophyta</taxon>
        <taxon>Embryophyta</taxon>
        <taxon>Tracheophyta</taxon>
        <taxon>Spermatophyta</taxon>
        <taxon>Magnoliopsida</taxon>
        <taxon>eudicotyledons</taxon>
        <taxon>Gunneridae</taxon>
        <taxon>Pentapetalae</taxon>
        <taxon>asterids</taxon>
        <taxon>campanulids</taxon>
        <taxon>Asterales</taxon>
        <taxon>Asteraceae</taxon>
        <taxon>Asteroideae</taxon>
        <taxon>Anthemideae</taxon>
        <taxon>Anthemidinae</taxon>
        <taxon>Tanacetum</taxon>
    </lineage>
</organism>
<dbReference type="EMBL" id="BKCJ010007086">
    <property type="protein sequence ID" value="GEU75466.1"/>
    <property type="molecule type" value="Genomic_DNA"/>
</dbReference>
<evidence type="ECO:0000313" key="2">
    <source>
        <dbReference type="EMBL" id="GEU75466.1"/>
    </source>
</evidence>
<dbReference type="AlphaFoldDB" id="A0A6L2MN79"/>
<reference evidence="2" key="1">
    <citation type="journal article" date="2019" name="Sci. Rep.">
        <title>Draft genome of Tanacetum cinerariifolium, the natural source of mosquito coil.</title>
        <authorList>
            <person name="Yamashiro T."/>
            <person name="Shiraishi A."/>
            <person name="Satake H."/>
            <person name="Nakayama K."/>
        </authorList>
    </citation>
    <scope>NUCLEOTIDE SEQUENCE</scope>
</reference>
<feature type="region of interest" description="Disordered" evidence="1">
    <location>
        <begin position="1"/>
        <end position="26"/>
    </location>
</feature>
<feature type="compositionally biased region" description="Basic and acidic residues" evidence="1">
    <location>
        <begin position="1"/>
        <end position="16"/>
    </location>
</feature>